<evidence type="ECO:0000256" key="6">
    <source>
        <dbReference type="ARBA" id="ARBA00022679"/>
    </source>
</evidence>
<evidence type="ECO:0000256" key="3">
    <source>
        <dbReference type="ARBA" id="ARBA00021495"/>
    </source>
</evidence>
<dbReference type="PROSITE" id="PS50894">
    <property type="entry name" value="HPT"/>
    <property type="match status" value="1"/>
</dbReference>
<sequence>MSVEIDTSAFTEEAYELLSELEDSLLELEESPTDQDLINRVFRAMHTIKGSGAMFGFDEVAAFTHEVETVFDKARDGAIPVTKSLIDLTLEARDQIRSILDAACGGDPSDEENAQKIIVQLRALVPGEGGEAETAANDDDVETSALTADESDIAHTYRVRFAPDQQIFATGTNPMLLLDELAELGESRIIGITENLPPINEMDAESCYTQWEVFLTTDKGEEAINDVFIFVDDSCEINVRRIDKEEDVDESAEVKRLGDLLVERGDVKKEELEALTDPIGDRLVKAGLVTKERINAALTEQQVVKEKQQTRKVTEQAASVRVPSEKLDQLVDLVGELVTVQARLNQTAHAEENHELQLIAEEVERLTSELRDNTMSVRMLAIGTTFNKFKRLVRDLSKELGKSIELTTAGADTELDKTVIDQLNDPLVHIIRNSIDHGVEGPEQREALNKPVAGTIHLSAEHSGANVLIRVADDGKGLDANVLRNKAIEKGQIPPDTEMSDKEAYQLIFGAGFSTAEKVTNVSGRGVGMDVVRRSIDALRGSIDVDSKLGEGTTITLRLPLTLAIIEGLLVQIENEFFVLPLAVVEECVELTRKDIADTHDRQVINVRGHIVPYIRLRERFEIQGTPPDVEQIVISEVDGQRIGFVVDHVIGQHQTVIKSLGKGISHPDEFSGATILGDGTVALILDLSKLVRLVESLELAS</sequence>
<dbReference type="EMBL" id="LO017727">
    <property type="protein sequence ID" value="CRH07021.1"/>
    <property type="molecule type" value="Genomic_DNA"/>
</dbReference>
<dbReference type="InterPro" id="IPR004358">
    <property type="entry name" value="Sig_transdc_His_kin-like_C"/>
</dbReference>
<dbReference type="Gene3D" id="3.30.565.10">
    <property type="entry name" value="Histidine kinase-like ATPase, C-terminal domain"/>
    <property type="match status" value="1"/>
</dbReference>
<keyword evidence="8" id="KW-0418">Kinase</keyword>
<dbReference type="SUPFAM" id="SSF47226">
    <property type="entry name" value="Histidine-containing phosphotransfer domain, HPT domain"/>
    <property type="match status" value="1"/>
</dbReference>
<evidence type="ECO:0000259" key="13">
    <source>
        <dbReference type="PROSITE" id="PS50109"/>
    </source>
</evidence>
<keyword evidence="5 12" id="KW-0597">Phosphoprotein</keyword>
<evidence type="ECO:0000256" key="4">
    <source>
        <dbReference type="ARBA" id="ARBA00022500"/>
    </source>
</evidence>
<keyword evidence="9" id="KW-0067">ATP-binding</keyword>
<feature type="modified residue" description="Phosphohistidine" evidence="12">
    <location>
        <position position="46"/>
    </location>
</feature>
<comment type="catalytic activity">
    <reaction evidence="1">
        <text>ATP + protein L-histidine = ADP + protein N-phospho-L-histidine.</text>
        <dbReference type="EC" id="2.7.13.3"/>
    </reaction>
</comment>
<evidence type="ECO:0000256" key="11">
    <source>
        <dbReference type="ARBA" id="ARBA00035100"/>
    </source>
</evidence>
<evidence type="ECO:0000256" key="1">
    <source>
        <dbReference type="ARBA" id="ARBA00000085"/>
    </source>
</evidence>
<dbReference type="CDD" id="cd00088">
    <property type="entry name" value="HPT"/>
    <property type="match status" value="1"/>
</dbReference>
<keyword evidence="4" id="KW-0145">Chemotaxis</keyword>
<feature type="domain" description="HPt" evidence="15">
    <location>
        <begin position="1"/>
        <end position="103"/>
    </location>
</feature>
<dbReference type="InterPro" id="IPR002545">
    <property type="entry name" value="CheW-lke_dom"/>
</dbReference>
<dbReference type="SMART" id="SM00073">
    <property type="entry name" value="HPT"/>
    <property type="match status" value="1"/>
</dbReference>
<dbReference type="InterPro" id="IPR036097">
    <property type="entry name" value="HisK_dim/P_sf"/>
</dbReference>
<keyword evidence="7" id="KW-0547">Nucleotide-binding</keyword>
<dbReference type="PROSITE" id="PS50109">
    <property type="entry name" value="HIS_KIN"/>
    <property type="match status" value="1"/>
</dbReference>
<organism evidence="16">
    <name type="scientific">Magnetococcus massalia (strain MO-1)</name>
    <dbReference type="NCBI Taxonomy" id="451514"/>
    <lineage>
        <taxon>Bacteria</taxon>
        <taxon>Pseudomonadati</taxon>
        <taxon>Pseudomonadota</taxon>
        <taxon>Magnetococcia</taxon>
        <taxon>Magnetococcales</taxon>
        <taxon>Magnetococcaceae</taxon>
        <taxon>Magnetococcus</taxon>
    </lineage>
</organism>
<dbReference type="InterPro" id="IPR003594">
    <property type="entry name" value="HATPase_dom"/>
</dbReference>
<evidence type="ECO:0000256" key="5">
    <source>
        <dbReference type="ARBA" id="ARBA00022553"/>
    </source>
</evidence>
<gene>
    <name evidence="16" type="primary">cheA</name>
    <name evidence="16" type="ORF">MAGMO_2874</name>
</gene>
<evidence type="ECO:0000256" key="8">
    <source>
        <dbReference type="ARBA" id="ARBA00022777"/>
    </source>
</evidence>
<comment type="function">
    <text evidence="11">Involved in the transmission of sensory signals from the chemoreceptors to the flagellar motors. CheA is autophosphorylated; it can transfer its phosphate group to either CheB or CheY.</text>
</comment>
<dbReference type="SUPFAM" id="SSF50341">
    <property type="entry name" value="CheW-like"/>
    <property type="match status" value="1"/>
</dbReference>
<dbReference type="PANTHER" id="PTHR43395">
    <property type="entry name" value="SENSOR HISTIDINE KINASE CHEA"/>
    <property type="match status" value="1"/>
</dbReference>
<dbReference type="CDD" id="cd00731">
    <property type="entry name" value="CheA_reg"/>
    <property type="match status" value="1"/>
</dbReference>
<dbReference type="GO" id="GO:0000155">
    <property type="term" value="F:phosphorelay sensor kinase activity"/>
    <property type="evidence" value="ECO:0007669"/>
    <property type="project" value="InterPro"/>
</dbReference>
<evidence type="ECO:0000256" key="2">
    <source>
        <dbReference type="ARBA" id="ARBA00012438"/>
    </source>
</evidence>
<dbReference type="InterPro" id="IPR004105">
    <property type="entry name" value="CheA-like_dim"/>
</dbReference>
<dbReference type="Pfam" id="PF02518">
    <property type="entry name" value="HATPase_c"/>
    <property type="match status" value="1"/>
</dbReference>
<dbReference type="SMART" id="SM00260">
    <property type="entry name" value="CheW"/>
    <property type="match status" value="1"/>
</dbReference>
<evidence type="ECO:0000256" key="9">
    <source>
        <dbReference type="ARBA" id="ARBA00022840"/>
    </source>
</evidence>
<evidence type="ECO:0000259" key="15">
    <source>
        <dbReference type="PROSITE" id="PS50894"/>
    </source>
</evidence>
<dbReference type="FunFam" id="2.30.30.40:FF:000048">
    <property type="entry name" value="Chemotaxis protein CheA, putative"/>
    <property type="match status" value="1"/>
</dbReference>
<dbReference type="EC" id="2.7.13.3" evidence="2"/>
<dbReference type="Gene3D" id="1.10.287.560">
    <property type="entry name" value="Histidine kinase CheA-like, homodimeric domain"/>
    <property type="match status" value="1"/>
</dbReference>
<dbReference type="Pfam" id="PF01627">
    <property type="entry name" value="Hpt"/>
    <property type="match status" value="1"/>
</dbReference>
<dbReference type="PANTHER" id="PTHR43395:SF10">
    <property type="entry name" value="CHEMOTAXIS PROTEIN CHEA"/>
    <property type="match status" value="1"/>
</dbReference>
<dbReference type="InterPro" id="IPR051315">
    <property type="entry name" value="Bact_Chemotaxis_CheA"/>
</dbReference>
<dbReference type="SMART" id="SM01231">
    <property type="entry name" value="H-kinase_dim"/>
    <property type="match status" value="1"/>
</dbReference>
<accession>A0A1S7LMG6</accession>
<dbReference type="Pfam" id="PF01584">
    <property type="entry name" value="CheW"/>
    <property type="match status" value="1"/>
</dbReference>
<dbReference type="InterPro" id="IPR008207">
    <property type="entry name" value="Sig_transdc_His_kin_Hpt_dom"/>
</dbReference>
<dbReference type="FunFam" id="3.30.565.10:FF:000016">
    <property type="entry name" value="Chemotaxis protein CheA, putative"/>
    <property type="match status" value="1"/>
</dbReference>
<dbReference type="GO" id="GO:0005737">
    <property type="term" value="C:cytoplasm"/>
    <property type="evidence" value="ECO:0007669"/>
    <property type="project" value="InterPro"/>
</dbReference>
<dbReference type="InterPro" id="IPR037006">
    <property type="entry name" value="CheA-like_homodim_sf"/>
</dbReference>
<dbReference type="CDD" id="cd16916">
    <property type="entry name" value="HATPase_CheA-like"/>
    <property type="match status" value="1"/>
</dbReference>
<dbReference type="GO" id="GO:0005524">
    <property type="term" value="F:ATP binding"/>
    <property type="evidence" value="ECO:0007669"/>
    <property type="project" value="UniProtKB-KW"/>
</dbReference>
<dbReference type="GO" id="GO:0006935">
    <property type="term" value="P:chemotaxis"/>
    <property type="evidence" value="ECO:0007669"/>
    <property type="project" value="UniProtKB-KW"/>
</dbReference>
<evidence type="ECO:0000256" key="12">
    <source>
        <dbReference type="PROSITE-ProRule" id="PRU00110"/>
    </source>
</evidence>
<dbReference type="Gene3D" id="1.20.120.160">
    <property type="entry name" value="HPT domain"/>
    <property type="match status" value="1"/>
</dbReference>
<keyword evidence="6" id="KW-0808">Transferase</keyword>
<reference evidence="16" key="1">
    <citation type="submission" date="2015-04" db="EMBL/GenBank/DDBJ databases">
        <authorList>
            <person name="Syromyatnikov M.Y."/>
            <person name="Popov V.N."/>
        </authorList>
    </citation>
    <scope>NUCLEOTIDE SEQUENCE</scope>
    <source>
        <strain evidence="16">MO-1</strain>
    </source>
</reference>
<evidence type="ECO:0000256" key="10">
    <source>
        <dbReference type="ARBA" id="ARBA00023012"/>
    </source>
</evidence>
<keyword evidence="10" id="KW-0902">Two-component regulatory system</keyword>
<name>A0A1S7LMG6_MAGMO</name>
<protein>
    <recommendedName>
        <fullName evidence="3">Chemotaxis protein CheA</fullName>
        <ecNumber evidence="2">2.7.13.3</ecNumber>
    </recommendedName>
</protein>
<proteinExistence type="predicted"/>
<dbReference type="AlphaFoldDB" id="A0A1S7LMG6"/>
<evidence type="ECO:0000259" key="14">
    <source>
        <dbReference type="PROSITE" id="PS50851"/>
    </source>
</evidence>
<feature type="domain" description="Histidine kinase" evidence="13">
    <location>
        <begin position="315"/>
        <end position="563"/>
    </location>
</feature>
<dbReference type="Gene3D" id="2.30.30.40">
    <property type="entry name" value="SH3 Domains"/>
    <property type="match status" value="1"/>
</dbReference>
<dbReference type="PRINTS" id="PR00344">
    <property type="entry name" value="BCTRLSENSOR"/>
</dbReference>
<dbReference type="SUPFAM" id="SSF55874">
    <property type="entry name" value="ATPase domain of HSP90 chaperone/DNA topoisomerase II/histidine kinase"/>
    <property type="match status" value="1"/>
</dbReference>
<dbReference type="SMART" id="SM00387">
    <property type="entry name" value="HATPase_c"/>
    <property type="match status" value="1"/>
</dbReference>
<dbReference type="SUPFAM" id="SSF47384">
    <property type="entry name" value="Homodimeric domain of signal transducing histidine kinase"/>
    <property type="match status" value="1"/>
</dbReference>
<dbReference type="InterPro" id="IPR036890">
    <property type="entry name" value="HATPase_C_sf"/>
</dbReference>
<evidence type="ECO:0000256" key="7">
    <source>
        <dbReference type="ARBA" id="ARBA00022741"/>
    </source>
</evidence>
<dbReference type="InterPro" id="IPR005467">
    <property type="entry name" value="His_kinase_dom"/>
</dbReference>
<evidence type="ECO:0000313" key="16">
    <source>
        <dbReference type="EMBL" id="CRH07021.1"/>
    </source>
</evidence>
<dbReference type="InterPro" id="IPR036061">
    <property type="entry name" value="CheW-like_dom_sf"/>
</dbReference>
<dbReference type="InterPro" id="IPR036641">
    <property type="entry name" value="HPT_dom_sf"/>
</dbReference>
<dbReference type="Pfam" id="PF02895">
    <property type="entry name" value="H-kinase_dim"/>
    <property type="match status" value="1"/>
</dbReference>
<feature type="domain" description="CheW-like" evidence="14">
    <location>
        <begin position="565"/>
        <end position="697"/>
    </location>
</feature>
<dbReference type="PROSITE" id="PS50851">
    <property type="entry name" value="CHEW"/>
    <property type="match status" value="1"/>
</dbReference>